<dbReference type="AlphaFoldDB" id="B6K5H6"/>
<dbReference type="Proteomes" id="UP000001744">
    <property type="component" value="Unassembled WGS sequence"/>
</dbReference>
<evidence type="ECO:0000313" key="8">
    <source>
        <dbReference type="Proteomes" id="UP000001744"/>
    </source>
</evidence>
<dbReference type="STRING" id="402676.B6K5H6"/>
<evidence type="ECO:0000313" key="6">
    <source>
        <dbReference type="EMBL" id="EEB08780.1"/>
    </source>
</evidence>
<proteinExistence type="inferred from homology"/>
<evidence type="ECO:0000256" key="1">
    <source>
        <dbReference type="ARBA" id="ARBA00005032"/>
    </source>
</evidence>
<comment type="similarity">
    <text evidence="2 4">Belongs to the ubiquitin-activating E1 family. ULA1 subfamily.</text>
</comment>
<protein>
    <recommendedName>
        <fullName evidence="4">NEDD8-activating enzyme E1 regulatory subunit</fullName>
    </recommendedName>
</protein>
<dbReference type="GO" id="GO:0019781">
    <property type="term" value="F:NEDD8 activating enzyme activity"/>
    <property type="evidence" value="ECO:0000318"/>
    <property type="project" value="GO_Central"/>
</dbReference>
<dbReference type="InterPro" id="IPR000594">
    <property type="entry name" value="ThiF_NAD_FAD-bd"/>
</dbReference>
<dbReference type="PANTHER" id="PTHR10953">
    <property type="entry name" value="UBIQUITIN-ACTIVATING ENZYME E1"/>
    <property type="match status" value="1"/>
</dbReference>
<dbReference type="GeneID" id="7051566"/>
<dbReference type="OrthoDB" id="1708823at2759"/>
<comment type="pathway">
    <text evidence="1 4">Protein modification; protein neddylation.</text>
</comment>
<comment type="function">
    <text evidence="4">Regulatory subunit of the dimeric UBA3-ULA1 E1 enzyme.</text>
</comment>
<evidence type="ECO:0000313" key="7">
    <source>
        <dbReference type="JaponicusDB" id="SJAG_03950"/>
    </source>
</evidence>
<dbReference type="InterPro" id="IPR035985">
    <property type="entry name" value="Ubiquitin-activating_enz"/>
</dbReference>
<sequence>MSFHQNKYDRQLRLWEAAGQSKIENASCCLLYVNNVGCECLKNLILPGIGKICILDDRLVDKSVDAPNFFLDEEDHNKSKVECLAENLSRLNPDVCIESKKANPLDIISSDIDFFHSFNVVILADMLPKIQLIKLTNYLWNKQIAFLQLRSIGFNGSIRVCLPDCTILQTQNDASLDLRLNMPWAELKEYSKQLFERESKDRHGDIPFVAILVHGCSQLETGNKGNPSSQRKDILRNWIKTQMLYADEENFEEALSNCWRPFQSTNISSALKTIFDDINCQNLNEQSSSFWIIMNAICKFVECYHCIPVSGILPDMKAGSSEFVSLQRVYQQKAKEDALKVKNYVQKNLKLLSRPIDSITDDEIFQFCKNASQARYIKYRKIEEELNSPLLTDLASDNESLVPWYFAFRCFDIYKERYNSSPDASLTSSIHKYEEIACEFMKSLGQSPTQSVCNACREISRSAGAEIHSVSAFIGAIAAQEAIKFLTRQYIPLNNTCLVDAAHARTESFSF</sequence>
<dbReference type="GO" id="GO:0005737">
    <property type="term" value="C:cytoplasm"/>
    <property type="evidence" value="ECO:0000318"/>
    <property type="project" value="GO_Central"/>
</dbReference>
<feature type="domain" description="THIF-type NAD/FAD binding fold" evidence="5">
    <location>
        <begin position="8"/>
        <end position="498"/>
    </location>
</feature>
<dbReference type="RefSeq" id="XP_002175073.1">
    <property type="nucleotide sequence ID" value="XM_002175037.2"/>
</dbReference>
<dbReference type="UniPathway" id="UPA00885"/>
<keyword evidence="8" id="KW-1185">Reference proteome</keyword>
<dbReference type="GO" id="GO:0016887">
    <property type="term" value="F:ATP hydrolysis activity"/>
    <property type="evidence" value="ECO:0007669"/>
    <property type="project" value="UniProtKB-ARBA"/>
</dbReference>
<dbReference type="JaponicusDB" id="SJAG_03950">
    <property type="gene designation" value="uba5"/>
</dbReference>
<dbReference type="Gene3D" id="3.40.50.720">
    <property type="entry name" value="NAD(P)-binding Rossmann-like Domain"/>
    <property type="match status" value="2"/>
</dbReference>
<dbReference type="SUPFAM" id="SSF69572">
    <property type="entry name" value="Activating enzymes of the ubiquitin-like proteins"/>
    <property type="match status" value="1"/>
</dbReference>
<dbReference type="EMBL" id="KE651167">
    <property type="protein sequence ID" value="EEB08780.1"/>
    <property type="molecule type" value="Genomic_DNA"/>
</dbReference>
<dbReference type="InterPro" id="IPR030667">
    <property type="entry name" value="APP-BP1"/>
</dbReference>
<evidence type="ECO:0000256" key="3">
    <source>
        <dbReference type="ARBA" id="ARBA00022786"/>
    </source>
</evidence>
<evidence type="ECO:0000256" key="4">
    <source>
        <dbReference type="PIRNR" id="PIRNR039099"/>
    </source>
</evidence>
<dbReference type="InterPro" id="IPR045886">
    <property type="entry name" value="ThiF/MoeB/HesA"/>
</dbReference>
<dbReference type="VEuPathDB" id="FungiDB:SJAG_03950"/>
<gene>
    <name evidence="7" type="primary">uba5</name>
    <name evidence="6" type="ORF">SJAG_03950</name>
</gene>
<organism evidence="6 8">
    <name type="scientific">Schizosaccharomyces japonicus (strain yFS275 / FY16936)</name>
    <name type="common">Fission yeast</name>
    <dbReference type="NCBI Taxonomy" id="402676"/>
    <lineage>
        <taxon>Eukaryota</taxon>
        <taxon>Fungi</taxon>
        <taxon>Dikarya</taxon>
        <taxon>Ascomycota</taxon>
        <taxon>Taphrinomycotina</taxon>
        <taxon>Schizosaccharomycetes</taxon>
        <taxon>Schizosaccharomycetales</taxon>
        <taxon>Schizosaccharomycetaceae</taxon>
        <taxon>Schizosaccharomyces</taxon>
    </lineage>
</organism>
<dbReference type="GO" id="GO:0045116">
    <property type="term" value="P:protein neddylation"/>
    <property type="evidence" value="ECO:0000318"/>
    <property type="project" value="GO_Central"/>
</dbReference>
<evidence type="ECO:0000256" key="2">
    <source>
        <dbReference type="ARBA" id="ARBA00006868"/>
    </source>
</evidence>
<dbReference type="eggNOG" id="KOG2016">
    <property type="taxonomic scope" value="Eukaryota"/>
</dbReference>
<evidence type="ECO:0000259" key="5">
    <source>
        <dbReference type="Pfam" id="PF00899"/>
    </source>
</evidence>
<dbReference type="PIRSF" id="PIRSF039099">
    <property type="entry name" value="APP-BP1"/>
    <property type="match status" value="1"/>
</dbReference>
<accession>B6K5H6</accession>
<reference evidence="6 8" key="1">
    <citation type="journal article" date="2011" name="Science">
        <title>Comparative functional genomics of the fission yeasts.</title>
        <authorList>
            <person name="Rhind N."/>
            <person name="Chen Z."/>
            <person name="Yassour M."/>
            <person name="Thompson D.A."/>
            <person name="Haas B.J."/>
            <person name="Habib N."/>
            <person name="Wapinski I."/>
            <person name="Roy S."/>
            <person name="Lin M.F."/>
            <person name="Heiman D.I."/>
            <person name="Young S.K."/>
            <person name="Furuya K."/>
            <person name="Guo Y."/>
            <person name="Pidoux A."/>
            <person name="Chen H.M."/>
            <person name="Robbertse B."/>
            <person name="Goldberg J.M."/>
            <person name="Aoki K."/>
            <person name="Bayne E.H."/>
            <person name="Berlin A.M."/>
            <person name="Desjardins C.A."/>
            <person name="Dobbs E."/>
            <person name="Dukaj L."/>
            <person name="Fan L."/>
            <person name="FitzGerald M.G."/>
            <person name="French C."/>
            <person name="Gujja S."/>
            <person name="Hansen K."/>
            <person name="Keifenheim D."/>
            <person name="Levin J.Z."/>
            <person name="Mosher R.A."/>
            <person name="Mueller C.A."/>
            <person name="Pfiffner J."/>
            <person name="Priest M."/>
            <person name="Russ C."/>
            <person name="Smialowska A."/>
            <person name="Swoboda P."/>
            <person name="Sykes S.M."/>
            <person name="Vaughn M."/>
            <person name="Vengrova S."/>
            <person name="Yoder R."/>
            <person name="Zeng Q."/>
            <person name="Allshire R."/>
            <person name="Baulcombe D."/>
            <person name="Birren B.W."/>
            <person name="Brown W."/>
            <person name="Ekwall K."/>
            <person name="Kellis M."/>
            <person name="Leatherwood J."/>
            <person name="Levin H."/>
            <person name="Margalit H."/>
            <person name="Martienssen R."/>
            <person name="Nieduszynski C.A."/>
            <person name="Spatafora J.W."/>
            <person name="Friedman N."/>
            <person name="Dalgaard J.Z."/>
            <person name="Baumann P."/>
            <person name="Niki H."/>
            <person name="Regev A."/>
            <person name="Nusbaum C."/>
        </authorList>
    </citation>
    <scope>NUCLEOTIDE SEQUENCE [LARGE SCALE GENOMIC DNA]</scope>
    <source>
        <strain evidence="8">yFS275 / FY16936</strain>
    </source>
</reference>
<dbReference type="HOGENOM" id="CLU_019618_2_1_1"/>
<dbReference type="OMA" id="KLITHQY"/>
<dbReference type="PANTHER" id="PTHR10953:SF29">
    <property type="entry name" value="NEDD8-ACTIVATING ENZYME E1 REGULATORY SUBUNIT"/>
    <property type="match status" value="1"/>
</dbReference>
<dbReference type="Pfam" id="PF00899">
    <property type="entry name" value="ThiF"/>
    <property type="match status" value="1"/>
</dbReference>
<keyword evidence="3 4" id="KW-0833">Ubl conjugation pathway</keyword>
<name>B6K5H6_SCHJY</name>